<organism evidence="7 8">
    <name type="scientific">Oreochromis niloticus</name>
    <name type="common">Nile tilapia</name>
    <name type="synonym">Tilapia nilotica</name>
    <dbReference type="NCBI Taxonomy" id="8128"/>
    <lineage>
        <taxon>Eukaryota</taxon>
        <taxon>Metazoa</taxon>
        <taxon>Chordata</taxon>
        <taxon>Craniata</taxon>
        <taxon>Vertebrata</taxon>
        <taxon>Euteleostomi</taxon>
        <taxon>Actinopterygii</taxon>
        <taxon>Neopterygii</taxon>
        <taxon>Teleostei</taxon>
        <taxon>Neoteleostei</taxon>
        <taxon>Acanthomorphata</taxon>
        <taxon>Ovalentaria</taxon>
        <taxon>Cichlomorphae</taxon>
        <taxon>Cichliformes</taxon>
        <taxon>Cichlidae</taxon>
        <taxon>African cichlids</taxon>
        <taxon>Pseudocrenilabrinae</taxon>
        <taxon>Oreochromini</taxon>
        <taxon>Oreochromis</taxon>
    </lineage>
</organism>
<feature type="compositionally biased region" description="Basic and acidic residues" evidence="5">
    <location>
        <begin position="381"/>
        <end position="394"/>
    </location>
</feature>
<evidence type="ECO:0000256" key="5">
    <source>
        <dbReference type="SAM" id="MobiDB-lite"/>
    </source>
</evidence>
<evidence type="ECO:0000256" key="1">
    <source>
        <dbReference type="ARBA" id="ARBA00004555"/>
    </source>
</evidence>
<dbReference type="Ensembl" id="ENSONIT00000041497.1">
    <property type="protein sequence ID" value="ENSONIP00000073134.1"/>
    <property type="gene ID" value="ENSONIG00000019610.2"/>
</dbReference>
<feature type="compositionally biased region" description="Basic and acidic residues" evidence="5">
    <location>
        <begin position="1229"/>
        <end position="1241"/>
    </location>
</feature>
<feature type="region of interest" description="Disordered" evidence="5">
    <location>
        <begin position="1169"/>
        <end position="1189"/>
    </location>
</feature>
<accession>A0A669EP21</accession>
<dbReference type="PANTHER" id="PTHR18921:SF2">
    <property type="entry name" value="THYROID RECEPTOR-INTERACTING PROTEIN 11"/>
    <property type="match status" value="1"/>
</dbReference>
<dbReference type="InterPro" id="IPR000237">
    <property type="entry name" value="GRIP_dom"/>
</dbReference>
<dbReference type="GO" id="GO:0005794">
    <property type="term" value="C:Golgi apparatus"/>
    <property type="evidence" value="ECO:0007669"/>
    <property type="project" value="UniProtKB-SubCell"/>
</dbReference>
<reference evidence="8" key="1">
    <citation type="submission" date="2012-01" db="EMBL/GenBank/DDBJ databases">
        <title>The Genome Sequence of Oreochromis niloticus (Nile Tilapia).</title>
        <authorList>
            <consortium name="Broad Institute Genome Assembly Team"/>
            <consortium name="Broad Institute Sequencing Platform"/>
            <person name="Di Palma F."/>
            <person name="Johnson J."/>
            <person name="Lander E.S."/>
            <person name="Lindblad-Toh K."/>
        </authorList>
    </citation>
    <scope>NUCLEOTIDE SEQUENCE [LARGE SCALE GENOMIC DNA]</scope>
</reference>
<feature type="region of interest" description="Disordered" evidence="5">
    <location>
        <begin position="116"/>
        <end position="144"/>
    </location>
</feature>
<proteinExistence type="predicted"/>
<feature type="region of interest" description="Disordered" evidence="5">
    <location>
        <begin position="374"/>
        <end position="394"/>
    </location>
</feature>
<feature type="coiled-coil region" evidence="4">
    <location>
        <begin position="1368"/>
        <end position="1437"/>
    </location>
</feature>
<reference evidence="7" key="3">
    <citation type="submission" date="2025-09" db="UniProtKB">
        <authorList>
            <consortium name="Ensembl"/>
        </authorList>
    </citation>
    <scope>IDENTIFICATION</scope>
</reference>
<evidence type="ECO:0000313" key="8">
    <source>
        <dbReference type="Proteomes" id="UP000005207"/>
    </source>
</evidence>
<gene>
    <name evidence="7" type="primary">TRIP11</name>
    <name evidence="7" type="synonym">trip11</name>
</gene>
<feature type="compositionally biased region" description="Low complexity" evidence="5">
    <location>
        <begin position="1219"/>
        <end position="1228"/>
    </location>
</feature>
<feature type="domain" description="GRIP" evidence="6">
    <location>
        <begin position="1617"/>
        <end position="1666"/>
    </location>
</feature>
<keyword evidence="2" id="KW-0333">Golgi apparatus</keyword>
<dbReference type="PROSITE" id="PS50913">
    <property type="entry name" value="GRIP"/>
    <property type="match status" value="1"/>
</dbReference>
<evidence type="ECO:0000256" key="3">
    <source>
        <dbReference type="ARBA" id="ARBA00023054"/>
    </source>
</evidence>
<feature type="coiled-coil region" evidence="4">
    <location>
        <begin position="1050"/>
        <end position="1140"/>
    </location>
</feature>
<sequence>MSSWLGGIGSGLGQSLGQVSGSLSSFTGQISNFTKDMLLEGVEEVGGKFVCVPGLIRAMSTSPLELRKLHAELEEKLEAAEIQIKRQSAEYRTLLQQKDVEISHLKARQSGLQEEVQKLQQSAQSASAGPAMLPVTTTSSSTTSSSASSFLLQMDLSDVIWSQQEINRLSTEVMRLESEVAHWRRMSQASTATGAGNGDHSEILKLQRTIKELRDEMSREVDEHQHELAALQDAQRQKLADVTRRHRQELAEYEERIEELEEQIQSGQYSVSVSEFLIFCPQLNLQERLKVAEEQLVSRNEAESDLESLDDLKAELGRREKALRATEEERDTLMSELEELDRQNQEATQHMISVKEQLSGQLKEAETELKRMTAELNTSNDQKRALEQELESQKEKMSQSAFTLNELHMGKQQLERTVKELKDKLGHAQEQSRDARREVSELKKSLQEKEELLSAAKAKLYEGRERASEAQGTNEALAEKERELSDLRRELDEMRRSHEKVMSEDYELKVENRRFKADNEQTLGKVEELTRQLKESQGVLNRVVREKDTRIEALKLEKYQLEGELTQAENKLKEQVKQYQQTIEELTRARSMDASALQTEHERAIKLNQEKDMEIAQLKRDVEQVAADHRDTNEMLSITVAGQKQLTDLLQEKDVFMDTLKQNAADLQTELDNKVSVFTKEVETLKQSLDEKDKQLGGMKEENSHLKEEIDRLRDQQSRPLPLAEPRTLDIITELETEITQLKSSRNALEEEVQTLRRTTEEQQASLLLSQQSLQAQQSEIEQARAHHQQTTLNYDRLIQARDEEITRLQQTVEQLSESQSRANSPSVQGEVILQEEKTQTLNQENGNEKHDLSKVDIERLVRGIKEKETEITQLNEKNLSLTRQLDQLVVSRDEVGKLSQMIMQKDLEIQALHARVSMGGGHSQDVMFLQQQLQAYAVEREQVIAVLNEKTRENSQLRSDYHRLMDIMAGKEAALLKLQQENQRLSNMSDPSGSQEMFKETIQNLSRIIREKDIEIDALTQKCQTLVTVLQSSGGEPGAGSGGVSSNQFEELLQERDTLKQQVKKMEEWKQQVITTVKNMQHESAQLHEELIKLQSQVSADSDCSSKLSVDYARLVQNYEQKERRLGSLSLELAQVQQTITQLSSTKDVLLGKLDSVTQTPEVIATQCSGSSLSTDAPSHQPDSAVKDEKIQQEVVQLKAQLTEKENTIRTLQENNHRLSNSASASESEQRSQAEEARQVRERLEALQRSVREKDLLIKSKGDQLVQVSEALRNRENDNEVLKQAVTNLKERALILEMDVKKLKEENELVAARSREKESEFRALQETNMQVSLLLREKEFELSAMSEKAATVEKLLKDKEQGKSGELNQLLNEVKSMQDKAVAFQQERDQVMMALKQKQMETTALQTELQHVRDKEHRLNLELERLRNHLLEIEDSYTREALAAEDRETELRRKVALLDDRLTTSSSAVESASQQASMQVESLQEQLIGVVKQRDDALAQLRTSQEQVNQYAVSLSNLQMVLEQFQQEEKAMYSAELEKHKKEKEEWKRKALKLEDQASALQMNLDEANAALDSASRLTDQLDLKEEQIEELKKQVDVRQEMLEEAQRKLMNLLNSTEGKIDKVLMRNLFLGYFHSPKTKRADVLRLMGSVLGLNREDMLEEDRGHGVTGWVSSWLGSRGAQSVPNTPQRPTSGQALNSSFSEMFVKFLEIESTPSLPAPKLPVHDIKPLSAPPAGRTSSGTSTSFFSGAPVSLKRAGDSNPFLAPRSAAVPLLAGSSSGGPGGHLLMKPISDTLPTFTPVPVSAEASGGAVLKDLLKQ</sequence>
<name>A0A669EP21_ORENI</name>
<dbReference type="GO" id="GO:0007030">
    <property type="term" value="P:Golgi organization"/>
    <property type="evidence" value="ECO:0007669"/>
    <property type="project" value="TreeGrafter"/>
</dbReference>
<feature type="coiled-coil region" evidence="4">
    <location>
        <begin position="1524"/>
        <end position="1617"/>
    </location>
</feature>
<protein>
    <submittedName>
        <fullName evidence="7">Thyroid hormone receptor interactor 11</fullName>
    </submittedName>
</protein>
<keyword evidence="3 4" id="KW-0175">Coiled coil</keyword>
<reference evidence="7" key="2">
    <citation type="submission" date="2025-08" db="UniProtKB">
        <authorList>
            <consortium name="Ensembl"/>
        </authorList>
    </citation>
    <scope>IDENTIFICATION</scope>
</reference>
<dbReference type="GO" id="GO:0031267">
    <property type="term" value="F:small GTPase binding"/>
    <property type="evidence" value="ECO:0007669"/>
    <property type="project" value="TreeGrafter"/>
</dbReference>
<evidence type="ECO:0000259" key="6">
    <source>
        <dbReference type="PROSITE" id="PS50913"/>
    </source>
</evidence>
<feature type="compositionally biased region" description="Polar residues" evidence="5">
    <location>
        <begin position="1169"/>
        <end position="1183"/>
    </location>
</feature>
<dbReference type="PANTHER" id="PTHR18921">
    <property type="entry name" value="MYOSIN HEAVY CHAIN - RELATED"/>
    <property type="match status" value="1"/>
</dbReference>
<dbReference type="GeneTree" id="ENSGT00710000106769"/>
<dbReference type="Gene3D" id="1.10.287.1490">
    <property type="match status" value="1"/>
</dbReference>
<feature type="region of interest" description="Disordered" evidence="5">
    <location>
        <begin position="424"/>
        <end position="445"/>
    </location>
</feature>
<keyword evidence="8" id="KW-1185">Reference proteome</keyword>
<feature type="coiled-coil region" evidence="4">
    <location>
        <begin position="858"/>
        <end position="885"/>
    </location>
</feature>
<comment type="subcellular location">
    <subcellularLocation>
        <location evidence="1">Golgi apparatus</location>
    </subcellularLocation>
</comment>
<evidence type="ECO:0000313" key="7">
    <source>
        <dbReference type="Ensembl" id="ENSONIP00000073134.1"/>
    </source>
</evidence>
<dbReference type="Proteomes" id="UP000005207">
    <property type="component" value="Linkage group LG19"/>
</dbReference>
<feature type="coiled-coil region" evidence="4">
    <location>
        <begin position="969"/>
        <end position="1023"/>
    </location>
</feature>
<feature type="region of interest" description="Disordered" evidence="5">
    <location>
        <begin position="1213"/>
        <end position="1241"/>
    </location>
</feature>
<evidence type="ECO:0000256" key="4">
    <source>
        <dbReference type="SAM" id="Coils"/>
    </source>
</evidence>
<feature type="coiled-coil region" evidence="4">
    <location>
        <begin position="166"/>
        <end position="270"/>
    </location>
</feature>
<evidence type="ECO:0000256" key="2">
    <source>
        <dbReference type="ARBA" id="ARBA00023034"/>
    </source>
</evidence>
<dbReference type="GO" id="GO:0006888">
    <property type="term" value="P:endoplasmic reticulum to Golgi vesicle-mediated transport"/>
    <property type="evidence" value="ECO:0007669"/>
    <property type="project" value="TreeGrafter"/>
</dbReference>